<evidence type="ECO:0000256" key="4">
    <source>
        <dbReference type="ARBA" id="ARBA00023187"/>
    </source>
</evidence>
<evidence type="ECO:0000313" key="8">
    <source>
        <dbReference type="Proteomes" id="UP001562354"/>
    </source>
</evidence>
<keyword evidence="5" id="KW-0539">Nucleus</keyword>
<dbReference type="InterPro" id="IPR047313">
    <property type="entry name" value="SMN_C"/>
</dbReference>
<evidence type="ECO:0000256" key="3">
    <source>
        <dbReference type="ARBA" id="ARBA00022664"/>
    </source>
</evidence>
<dbReference type="CDD" id="cd22852">
    <property type="entry name" value="SMN_C"/>
    <property type="match status" value="1"/>
</dbReference>
<dbReference type="Pfam" id="PF20636">
    <property type="entry name" value="SMN_G2-BD"/>
    <property type="match status" value="1"/>
</dbReference>
<dbReference type="Proteomes" id="UP001562354">
    <property type="component" value="Unassembled WGS sequence"/>
</dbReference>
<dbReference type="RefSeq" id="XP_069199132.1">
    <property type="nucleotide sequence ID" value="XM_069342627.1"/>
</dbReference>
<organism evidence="7 8">
    <name type="scientific">Neodothiora populina</name>
    <dbReference type="NCBI Taxonomy" id="2781224"/>
    <lineage>
        <taxon>Eukaryota</taxon>
        <taxon>Fungi</taxon>
        <taxon>Dikarya</taxon>
        <taxon>Ascomycota</taxon>
        <taxon>Pezizomycotina</taxon>
        <taxon>Dothideomycetes</taxon>
        <taxon>Dothideomycetidae</taxon>
        <taxon>Dothideales</taxon>
        <taxon>Dothioraceae</taxon>
        <taxon>Neodothiora</taxon>
    </lineage>
</organism>
<name>A0ABR3PAX2_9PEZI</name>
<reference evidence="7 8" key="1">
    <citation type="submission" date="2024-07" db="EMBL/GenBank/DDBJ databases">
        <title>Draft sequence of the Neodothiora populina.</title>
        <authorList>
            <person name="Drown D.D."/>
            <person name="Schuette U.S."/>
            <person name="Buechlein A.B."/>
            <person name="Rusch D.R."/>
            <person name="Winton L.W."/>
            <person name="Adams G.A."/>
        </authorList>
    </citation>
    <scope>NUCLEOTIDE SEQUENCE [LARGE SCALE GENOMIC DNA]</scope>
    <source>
        <strain evidence="7 8">CPC 39397</strain>
    </source>
</reference>
<keyword evidence="8" id="KW-1185">Reference proteome</keyword>
<evidence type="ECO:0000256" key="5">
    <source>
        <dbReference type="ARBA" id="ARBA00023242"/>
    </source>
</evidence>
<dbReference type="EMBL" id="JBFMKM010000012">
    <property type="protein sequence ID" value="KAL1302856.1"/>
    <property type="molecule type" value="Genomic_DNA"/>
</dbReference>
<evidence type="ECO:0000256" key="1">
    <source>
        <dbReference type="ARBA" id="ARBA00004123"/>
    </source>
</evidence>
<dbReference type="PANTHER" id="PTHR39267">
    <property type="entry name" value="SURVIVAL MOTOR NEURON-LIKE PROTEIN 1"/>
    <property type="match status" value="1"/>
</dbReference>
<proteinExistence type="inferred from homology"/>
<evidence type="ECO:0000259" key="6">
    <source>
        <dbReference type="Pfam" id="PF20636"/>
    </source>
</evidence>
<keyword evidence="4" id="KW-0508">mRNA splicing</keyword>
<sequence length="167" mass="18172">MAAEQPSHNEVWDDSALIDSWNEALEEYKKYHSIAAKGERVEDVLAVAEKAETDVLEETAGSFQDKSVLAPEGEAKDAVMEDQVHVENAPAIPVSEPEQIAVEHPLPTTNGISSAMPQAMMNTVQDEGLKNLMMSWYYAGYYTGLYEGQQKANLAGQASKQAIGKVG</sequence>
<dbReference type="CDD" id="cd22851">
    <property type="entry name" value="SMN_N"/>
    <property type="match status" value="1"/>
</dbReference>
<protein>
    <recommendedName>
        <fullName evidence="6">Survival Motor Neuron Gemin2-binding domain-containing protein</fullName>
    </recommendedName>
</protein>
<dbReference type="InterPro" id="IPR040424">
    <property type="entry name" value="Smn1"/>
</dbReference>
<evidence type="ECO:0000256" key="2">
    <source>
        <dbReference type="ARBA" id="ARBA00005371"/>
    </source>
</evidence>
<comment type="similarity">
    <text evidence="2">Belongs to the SMN family.</text>
</comment>
<feature type="domain" description="Survival Motor Neuron Gemin2-binding" evidence="6">
    <location>
        <begin position="9"/>
        <end position="32"/>
    </location>
</feature>
<evidence type="ECO:0000313" key="7">
    <source>
        <dbReference type="EMBL" id="KAL1302856.1"/>
    </source>
</evidence>
<dbReference type="PANTHER" id="PTHR39267:SF1">
    <property type="entry name" value="SURVIVAL MOTOR NEURON PROTEIN"/>
    <property type="match status" value="1"/>
</dbReference>
<comment type="caution">
    <text evidence="7">The sequence shown here is derived from an EMBL/GenBank/DDBJ whole genome shotgun (WGS) entry which is preliminary data.</text>
</comment>
<dbReference type="GeneID" id="95976888"/>
<gene>
    <name evidence="7" type="ORF">AAFC00_003186</name>
</gene>
<dbReference type="InterPro" id="IPR049481">
    <property type="entry name" value="SMN_G2-BD"/>
</dbReference>
<comment type="subcellular location">
    <subcellularLocation>
        <location evidence="1">Nucleus</location>
    </subcellularLocation>
</comment>
<accession>A0ABR3PAX2</accession>
<keyword evidence="3" id="KW-0507">mRNA processing</keyword>